<protein>
    <submittedName>
        <fullName evidence="1">DNA glycosylase protein</fullName>
    </submittedName>
    <submittedName>
        <fullName evidence="2">DNA-3-methyladenine glycosylase I</fullName>
    </submittedName>
</protein>
<dbReference type="RefSeq" id="WP_064824796.1">
    <property type="nucleotide sequence ID" value="NZ_CP013532.1"/>
</dbReference>
<dbReference type="Pfam" id="PF03352">
    <property type="entry name" value="Adenine_glyco"/>
    <property type="match status" value="1"/>
</dbReference>
<evidence type="ECO:0000313" key="4">
    <source>
        <dbReference type="Proteomes" id="UP000540266"/>
    </source>
</evidence>
<keyword evidence="3" id="KW-1185">Reference proteome</keyword>
<reference evidence="1 3" key="1">
    <citation type="submission" date="2015-11" db="EMBL/GenBank/DDBJ databases">
        <title>The limits of bacterial species coexistence and the symbiotic plasmid transference in sympatric Rhizobium populations.</title>
        <authorList>
            <person name="Perez-Carrascal O.M."/>
            <person name="VanInsberghe D."/>
            <person name="Juarez S."/>
            <person name="Polz M.F."/>
            <person name="Vinuesa P."/>
            <person name="Gonzalez V."/>
        </authorList>
    </citation>
    <scope>NUCLEOTIDE SEQUENCE [LARGE SCALE GENOMIC DNA]</scope>
    <source>
        <strain evidence="1 3">N771</strain>
    </source>
</reference>
<dbReference type="SUPFAM" id="SSF48150">
    <property type="entry name" value="DNA-glycosylase"/>
    <property type="match status" value="1"/>
</dbReference>
<dbReference type="AlphaFoldDB" id="A0A192T649"/>
<dbReference type="STRING" id="396.AMC85_CH00599"/>
<dbReference type="EMBL" id="CP013568">
    <property type="protein sequence ID" value="ANL83416.1"/>
    <property type="molecule type" value="Genomic_DNA"/>
</dbReference>
<organism evidence="2 4">
    <name type="scientific">Rhizobium phaseoli</name>
    <dbReference type="NCBI Taxonomy" id="396"/>
    <lineage>
        <taxon>Bacteria</taxon>
        <taxon>Pseudomonadati</taxon>
        <taxon>Pseudomonadota</taxon>
        <taxon>Alphaproteobacteria</taxon>
        <taxon>Hyphomicrobiales</taxon>
        <taxon>Rhizobiaceae</taxon>
        <taxon>Rhizobium/Agrobacterium group</taxon>
        <taxon>Rhizobium</taxon>
    </lineage>
</organism>
<dbReference type="GeneID" id="45955964"/>
<dbReference type="GO" id="GO:0008725">
    <property type="term" value="F:DNA-3-methyladenine glycosylase activity"/>
    <property type="evidence" value="ECO:0007669"/>
    <property type="project" value="InterPro"/>
</dbReference>
<dbReference type="EMBL" id="CP064931">
    <property type="protein sequence ID" value="QPK08069.1"/>
    <property type="molecule type" value="Genomic_DNA"/>
</dbReference>
<gene>
    <name evidence="1" type="ORF">AMC81_CH00597</name>
    <name evidence="2" type="ORF">HER27_016585</name>
</gene>
<name>A0A192T649_9HYPH</name>
<dbReference type="InterPro" id="IPR005019">
    <property type="entry name" value="Adenine_glyco"/>
</dbReference>
<dbReference type="Gene3D" id="1.10.340.30">
    <property type="entry name" value="Hypothetical protein, domain 2"/>
    <property type="match status" value="1"/>
</dbReference>
<dbReference type="PANTHER" id="PTHR30037:SF3">
    <property type="entry name" value="BLR0857 PROTEIN"/>
    <property type="match status" value="1"/>
</dbReference>
<evidence type="ECO:0000313" key="3">
    <source>
        <dbReference type="Proteomes" id="UP000078551"/>
    </source>
</evidence>
<evidence type="ECO:0000313" key="1">
    <source>
        <dbReference type="EMBL" id="ANL83416.1"/>
    </source>
</evidence>
<dbReference type="InterPro" id="IPR011257">
    <property type="entry name" value="DNA_glycosylase"/>
</dbReference>
<evidence type="ECO:0000313" key="2">
    <source>
        <dbReference type="EMBL" id="QPK08069.1"/>
    </source>
</evidence>
<dbReference type="Proteomes" id="UP000078551">
    <property type="component" value="Chromosome"/>
</dbReference>
<sequence>MMSFEAIKQRAEERKGGAAALQALLEKHRPDHDRLRAMPDDRILADMTRRIFYSGFVQKVIDAKWPGFEAAFSGFDPAMLNIAPDDYWHELTSDERIIRNGAKIMSVRANAAFIRELAREHGSAGAFLADWPREDQIGLLDLLSKRGSRLGGMTGQYFLRGIGRDSFVATMDVLACLRSAGVPLSASGTAKKDQPMIQKAFNDWAEETGLSFIHLSRISAYSIDAGAPH</sequence>
<accession>A0A192T649</accession>
<dbReference type="PANTHER" id="PTHR30037">
    <property type="entry name" value="DNA-3-METHYLADENINE GLYCOSYLASE 1"/>
    <property type="match status" value="1"/>
</dbReference>
<dbReference type="Proteomes" id="UP000540266">
    <property type="component" value="Chromosome"/>
</dbReference>
<proteinExistence type="predicted"/>
<dbReference type="GO" id="GO:0006284">
    <property type="term" value="P:base-excision repair"/>
    <property type="evidence" value="ECO:0007669"/>
    <property type="project" value="InterPro"/>
</dbReference>
<reference evidence="2 4" key="2">
    <citation type="submission" date="2020-11" db="EMBL/GenBank/DDBJ databases">
        <title>Indigenous Rhizobia Nodulating Common beans in Western Kenya.</title>
        <authorList>
            <person name="Wekesa C.S."/>
            <person name="Oelmueller R."/>
            <person name="Furch A.C."/>
        </authorList>
    </citation>
    <scope>NUCLEOTIDE SEQUENCE [LARGE SCALE GENOMIC DNA]</scope>
    <source>
        <strain evidence="4">BS3</strain>
        <strain evidence="2">S3</strain>
    </source>
</reference>
<dbReference type="InterPro" id="IPR052891">
    <property type="entry name" value="DNA-3mA_glycosylase"/>
</dbReference>